<dbReference type="Proteomes" id="UP001642484">
    <property type="component" value="Unassembled WGS sequence"/>
</dbReference>
<reference evidence="2 4" key="1">
    <citation type="submission" date="2024-02" db="EMBL/GenBank/DDBJ databases">
        <authorList>
            <person name="Chen Y."/>
            <person name="Shah S."/>
            <person name="Dougan E. K."/>
            <person name="Thang M."/>
            <person name="Chan C."/>
        </authorList>
    </citation>
    <scope>NUCLEOTIDE SEQUENCE [LARGE SCALE GENOMIC DNA]</scope>
</reference>
<dbReference type="PROSITE" id="PS50106">
    <property type="entry name" value="PDZ"/>
    <property type="match status" value="1"/>
</dbReference>
<dbReference type="EMBL" id="CAXAMN010007668">
    <property type="protein sequence ID" value="CAK9022356.1"/>
    <property type="molecule type" value="Genomic_DNA"/>
</dbReference>
<evidence type="ECO:0000313" key="2">
    <source>
        <dbReference type="EMBL" id="CAK9021652.1"/>
    </source>
</evidence>
<proteinExistence type="predicted"/>
<protein>
    <recommendedName>
        <fullName evidence="1">PDZ domain-containing protein</fullName>
    </recommendedName>
</protein>
<gene>
    <name evidence="2" type="ORF">CCMP2556_LOCUS14519</name>
    <name evidence="3" type="ORF">CCMP2556_LOCUS14796</name>
</gene>
<sequence length="222" mass="24752">MFFLCCCEKGESTGMDAVHTMPAINDTEKHEIVENTLEMNDKKGSFTVNVRLPEMYLRHLGVELDDVDDRGPMLMTITSGVIDTFNTENPTKAMKPFDCITAVNGKTGDKKLLLETLKAAMKSSEKSLHLTLARPTPYKIILEKSSLRLGAQLNYKPSSRGISLAQIADGGRFDKWNQDNPDVIVKVGDRIIEVNGVRMLGGEMLGELKKQDEDLTLTLLRY</sequence>
<comment type="caution">
    <text evidence="2">The sequence shown here is derived from an EMBL/GenBank/DDBJ whole genome shotgun (WGS) entry which is preliminary data.</text>
</comment>
<keyword evidence="4" id="KW-1185">Reference proteome</keyword>
<dbReference type="InterPro" id="IPR001478">
    <property type="entry name" value="PDZ"/>
</dbReference>
<name>A0ABP0K663_9DINO</name>
<feature type="domain" description="PDZ" evidence="1">
    <location>
        <begin position="139"/>
        <end position="222"/>
    </location>
</feature>
<accession>A0ABP0K663</accession>
<organism evidence="2 4">
    <name type="scientific">Durusdinium trenchii</name>
    <dbReference type="NCBI Taxonomy" id="1381693"/>
    <lineage>
        <taxon>Eukaryota</taxon>
        <taxon>Sar</taxon>
        <taxon>Alveolata</taxon>
        <taxon>Dinophyceae</taxon>
        <taxon>Suessiales</taxon>
        <taxon>Symbiodiniaceae</taxon>
        <taxon>Durusdinium</taxon>
    </lineage>
</organism>
<dbReference type="SUPFAM" id="SSF50156">
    <property type="entry name" value="PDZ domain-like"/>
    <property type="match status" value="1"/>
</dbReference>
<evidence type="ECO:0000313" key="4">
    <source>
        <dbReference type="Proteomes" id="UP001642484"/>
    </source>
</evidence>
<dbReference type="InterPro" id="IPR036034">
    <property type="entry name" value="PDZ_sf"/>
</dbReference>
<dbReference type="Gene3D" id="2.30.42.10">
    <property type="match status" value="1"/>
</dbReference>
<evidence type="ECO:0000259" key="1">
    <source>
        <dbReference type="PROSITE" id="PS50106"/>
    </source>
</evidence>
<evidence type="ECO:0000313" key="3">
    <source>
        <dbReference type="EMBL" id="CAK9022356.1"/>
    </source>
</evidence>
<dbReference type="EMBL" id="CAXAMN010007446">
    <property type="protein sequence ID" value="CAK9021652.1"/>
    <property type="molecule type" value="Genomic_DNA"/>
</dbReference>